<evidence type="ECO:0000256" key="14">
    <source>
        <dbReference type="HAMAP-Rule" id="MF_00394"/>
    </source>
</evidence>
<feature type="binding site" evidence="14">
    <location>
        <position position="254"/>
    </location>
    <ligand>
        <name>NADPH</name>
        <dbReference type="ChEBI" id="CHEBI:57783"/>
    </ligand>
</feature>
<dbReference type="Pfam" id="PF01210">
    <property type="entry name" value="NAD_Gly3P_dh_N"/>
    <property type="match status" value="1"/>
</dbReference>
<dbReference type="GO" id="GO:0005829">
    <property type="term" value="C:cytosol"/>
    <property type="evidence" value="ECO:0007669"/>
    <property type="project" value="TreeGrafter"/>
</dbReference>
<feature type="binding site" evidence="16">
    <location>
        <position position="107"/>
    </location>
    <ligand>
        <name>substrate</name>
    </ligand>
</feature>
<keyword evidence="7 14" id="KW-0443">Lipid metabolism</keyword>
<feature type="domain" description="Glycerol-3-phosphate dehydrogenase NAD-dependent C-terminal" evidence="20">
    <location>
        <begin position="179"/>
        <end position="320"/>
    </location>
</feature>
<dbReference type="OrthoDB" id="9812273at2"/>
<dbReference type="GO" id="GO:0005975">
    <property type="term" value="P:carbohydrate metabolic process"/>
    <property type="evidence" value="ECO:0007669"/>
    <property type="project" value="InterPro"/>
</dbReference>
<keyword evidence="3 14" id="KW-0547">Nucleotide-binding</keyword>
<dbReference type="GO" id="GO:0006650">
    <property type="term" value="P:glycerophospholipid metabolic process"/>
    <property type="evidence" value="ECO:0007669"/>
    <property type="project" value="UniProtKB-UniRule"/>
</dbReference>
<comment type="caution">
    <text evidence="14">Lacks conserved residue(s) required for the propagation of feature annotation.</text>
</comment>
<feature type="binding site" evidence="14">
    <location>
        <position position="190"/>
    </location>
    <ligand>
        <name>sn-glycerol 3-phosphate</name>
        <dbReference type="ChEBI" id="CHEBI:57597"/>
    </ligand>
</feature>
<evidence type="ECO:0000256" key="15">
    <source>
        <dbReference type="PIRSR" id="PIRSR000114-1"/>
    </source>
</evidence>
<evidence type="ECO:0000256" key="5">
    <source>
        <dbReference type="ARBA" id="ARBA00023002"/>
    </source>
</evidence>
<dbReference type="Pfam" id="PF07479">
    <property type="entry name" value="NAD_Gly3P_dh_C"/>
    <property type="match status" value="1"/>
</dbReference>
<dbReference type="InterPro" id="IPR013328">
    <property type="entry name" value="6PGD_dom2"/>
</dbReference>
<feature type="binding site" evidence="14">
    <location>
        <position position="255"/>
    </location>
    <ligand>
        <name>sn-glycerol 3-phosphate</name>
        <dbReference type="ChEBI" id="CHEBI:57597"/>
    </ligand>
</feature>
<accession>A0A1E2S0C9</accession>
<evidence type="ECO:0000256" key="1">
    <source>
        <dbReference type="ARBA" id="ARBA00011009"/>
    </source>
</evidence>
<reference evidence="21 22" key="1">
    <citation type="submission" date="2016-07" db="EMBL/GenBank/DDBJ databases">
        <title>Draft genome sequence of Methyloligella halotolerans C2T (VKM B-2706T=CCUG 61687T=DSM 25045T), a halotolerant polyhydroxybutyrate accumulating methylotroph.</title>
        <authorList>
            <person name="Vasilenko O.V."/>
            <person name="Doronina N.V."/>
            <person name="Poroshina M.N."/>
            <person name="Tarlachkov S.V."/>
            <person name="Trotsenko Y.A."/>
        </authorList>
    </citation>
    <scope>NUCLEOTIDE SEQUENCE [LARGE SCALE GENOMIC DNA]</scope>
    <source>
        <strain evidence="21 22">VKM B-2706</strain>
    </source>
</reference>
<dbReference type="GO" id="GO:0046168">
    <property type="term" value="P:glycerol-3-phosphate catabolic process"/>
    <property type="evidence" value="ECO:0007669"/>
    <property type="project" value="InterPro"/>
</dbReference>
<evidence type="ECO:0000256" key="16">
    <source>
        <dbReference type="PIRSR" id="PIRSR000114-2"/>
    </source>
</evidence>
<dbReference type="PRINTS" id="PR00077">
    <property type="entry name" value="GPDHDRGNASE"/>
</dbReference>
<comment type="subcellular location">
    <subcellularLocation>
        <location evidence="14">Cytoplasm</location>
    </subcellularLocation>
</comment>
<name>A0A1E2S0C9_9HYPH</name>
<feature type="binding site" evidence="14">
    <location>
        <position position="135"/>
    </location>
    <ligand>
        <name>sn-glycerol 3-phosphate</name>
        <dbReference type="ChEBI" id="CHEBI:57597"/>
    </ligand>
</feature>
<evidence type="ECO:0000256" key="17">
    <source>
        <dbReference type="PIRSR" id="PIRSR000114-3"/>
    </source>
</evidence>
<dbReference type="UniPathway" id="UPA00940"/>
<dbReference type="NCBIfam" id="NF000942">
    <property type="entry name" value="PRK00094.1-4"/>
    <property type="match status" value="1"/>
</dbReference>
<keyword evidence="9 14" id="KW-1208">Phospholipid metabolism</keyword>
<feature type="binding site" evidence="17">
    <location>
        <begin position="10"/>
        <end position="15"/>
    </location>
    <ligand>
        <name>NAD(+)</name>
        <dbReference type="ChEBI" id="CHEBI:57540"/>
    </ligand>
</feature>
<evidence type="ECO:0000256" key="7">
    <source>
        <dbReference type="ARBA" id="ARBA00023098"/>
    </source>
</evidence>
<dbReference type="NCBIfam" id="NF000940">
    <property type="entry name" value="PRK00094.1-2"/>
    <property type="match status" value="1"/>
</dbReference>
<dbReference type="SUPFAM" id="SSF48179">
    <property type="entry name" value="6-phosphogluconate dehydrogenase C-terminal domain-like"/>
    <property type="match status" value="1"/>
</dbReference>
<feature type="binding site" evidence="14">
    <location>
        <position position="14"/>
    </location>
    <ligand>
        <name>NADPH</name>
        <dbReference type="ChEBI" id="CHEBI:57783"/>
    </ligand>
</feature>
<dbReference type="InterPro" id="IPR011128">
    <property type="entry name" value="G3P_DH_NAD-dep_N"/>
</dbReference>
<comment type="caution">
    <text evidence="21">The sequence shown here is derived from an EMBL/GenBank/DDBJ whole genome shotgun (WGS) entry which is preliminary data.</text>
</comment>
<dbReference type="GO" id="GO:0051287">
    <property type="term" value="F:NAD binding"/>
    <property type="evidence" value="ECO:0007669"/>
    <property type="project" value="InterPro"/>
</dbReference>
<proteinExistence type="inferred from homology"/>
<keyword evidence="6 14" id="KW-0520">NAD</keyword>
<evidence type="ECO:0000256" key="10">
    <source>
        <dbReference type="ARBA" id="ARBA00052716"/>
    </source>
</evidence>
<evidence type="ECO:0000256" key="8">
    <source>
        <dbReference type="ARBA" id="ARBA00023209"/>
    </source>
</evidence>
<dbReference type="PIRSF" id="PIRSF000114">
    <property type="entry name" value="Glycerol-3-P_dh"/>
    <property type="match status" value="1"/>
</dbReference>
<dbReference type="RefSeq" id="WP_069094475.1">
    <property type="nucleotide sequence ID" value="NZ_MASI01000002.1"/>
</dbReference>
<dbReference type="PATRIC" id="fig|1177755.3.peg.1108"/>
<evidence type="ECO:0000256" key="6">
    <source>
        <dbReference type="ARBA" id="ARBA00023027"/>
    </source>
</evidence>
<organism evidence="21 22">
    <name type="scientific">Methyloligella halotolerans</name>
    <dbReference type="NCBI Taxonomy" id="1177755"/>
    <lineage>
        <taxon>Bacteria</taxon>
        <taxon>Pseudomonadati</taxon>
        <taxon>Pseudomonadota</taxon>
        <taxon>Alphaproteobacteria</taxon>
        <taxon>Hyphomicrobiales</taxon>
        <taxon>Hyphomicrobiaceae</taxon>
        <taxon>Methyloligella</taxon>
    </lineage>
</organism>
<evidence type="ECO:0000256" key="9">
    <source>
        <dbReference type="ARBA" id="ARBA00023264"/>
    </source>
</evidence>
<dbReference type="EC" id="1.1.1.94" evidence="11 14"/>
<protein>
    <recommendedName>
        <fullName evidence="12 14">Glycerol-3-phosphate dehydrogenase [NAD(P)+]</fullName>
        <ecNumber evidence="11 14">1.1.1.94</ecNumber>
    </recommendedName>
    <alternativeName>
        <fullName evidence="14">NAD(P)(+)-dependent glycerol-3-phosphate dehydrogenase</fullName>
    </alternativeName>
    <alternativeName>
        <fullName evidence="13 14">NAD(P)H-dependent dihydroxyacetone-phosphate reductase</fullName>
    </alternativeName>
</protein>
<feature type="binding site" evidence="17">
    <location>
        <position position="139"/>
    </location>
    <ligand>
        <name>NAD(+)</name>
        <dbReference type="ChEBI" id="CHEBI:57540"/>
    </ligand>
</feature>
<feature type="binding site" evidence="14">
    <location>
        <position position="51"/>
    </location>
    <ligand>
        <name>NADPH</name>
        <dbReference type="ChEBI" id="CHEBI:57783"/>
    </ligand>
</feature>
<comment type="function">
    <text evidence="14">Catalyzes the reduction of the glycolytic intermediate dihydroxyacetone phosphate (DHAP) to sn-glycerol 3-phosphate (G3P), the key precursor for phospholipid synthesis.</text>
</comment>
<feature type="binding site" evidence="14">
    <location>
        <position position="243"/>
    </location>
    <ligand>
        <name>sn-glycerol 3-phosphate</name>
        <dbReference type="ChEBI" id="CHEBI:57597"/>
    </ligand>
</feature>
<keyword evidence="2 14" id="KW-0444">Lipid biosynthesis</keyword>
<dbReference type="PROSITE" id="PS00957">
    <property type="entry name" value="NAD_G3PDH"/>
    <property type="match status" value="1"/>
</dbReference>
<feature type="binding site" evidence="16">
    <location>
        <begin position="254"/>
        <end position="255"/>
    </location>
    <ligand>
        <name>substrate</name>
    </ligand>
</feature>
<dbReference type="HAMAP" id="MF_00394">
    <property type="entry name" value="NAD_Glyc3P_dehydrog"/>
    <property type="match status" value="1"/>
</dbReference>
<keyword evidence="22" id="KW-1185">Reference proteome</keyword>
<evidence type="ECO:0000259" key="20">
    <source>
        <dbReference type="Pfam" id="PF07479"/>
    </source>
</evidence>
<evidence type="ECO:0000256" key="12">
    <source>
        <dbReference type="ARBA" id="ARBA00069372"/>
    </source>
</evidence>
<dbReference type="GO" id="GO:0008654">
    <property type="term" value="P:phospholipid biosynthetic process"/>
    <property type="evidence" value="ECO:0007669"/>
    <property type="project" value="UniProtKB-KW"/>
</dbReference>
<dbReference type="InterPro" id="IPR006109">
    <property type="entry name" value="G3P_DH_NAD-dep_C"/>
</dbReference>
<feature type="binding site" evidence="14">
    <location>
        <position position="107"/>
    </location>
    <ligand>
        <name>NADPH</name>
        <dbReference type="ChEBI" id="CHEBI:57783"/>
    </ligand>
</feature>
<feature type="active site" description="Proton acceptor" evidence="14 15">
    <location>
        <position position="190"/>
    </location>
</feature>
<feature type="binding site" evidence="14">
    <location>
        <position position="253"/>
    </location>
    <ligand>
        <name>sn-glycerol 3-phosphate</name>
        <dbReference type="ChEBI" id="CHEBI:57597"/>
    </ligand>
</feature>
<dbReference type="GO" id="GO:0141153">
    <property type="term" value="F:glycerol-3-phosphate dehydrogenase (NADP+) activity"/>
    <property type="evidence" value="ECO:0007669"/>
    <property type="project" value="RHEA"/>
</dbReference>
<dbReference type="FunFam" id="3.40.50.720:FF:000019">
    <property type="entry name" value="Glycerol-3-phosphate dehydrogenase [NAD(P)+]"/>
    <property type="match status" value="1"/>
</dbReference>
<evidence type="ECO:0000256" key="18">
    <source>
        <dbReference type="RuleBase" id="RU000437"/>
    </source>
</evidence>
<comment type="catalytic activity">
    <reaction evidence="10">
        <text>sn-glycerol 3-phosphate + NADP(+) = dihydroxyacetone phosphate + NADPH + H(+)</text>
        <dbReference type="Rhea" id="RHEA:11096"/>
        <dbReference type="ChEBI" id="CHEBI:15378"/>
        <dbReference type="ChEBI" id="CHEBI:57597"/>
        <dbReference type="ChEBI" id="CHEBI:57642"/>
        <dbReference type="ChEBI" id="CHEBI:57783"/>
        <dbReference type="ChEBI" id="CHEBI:58349"/>
        <dbReference type="EC" id="1.1.1.94"/>
    </reaction>
    <physiologicalReaction direction="right-to-left" evidence="10">
        <dbReference type="Rhea" id="RHEA:11098"/>
    </physiologicalReaction>
</comment>
<dbReference type="PANTHER" id="PTHR11728">
    <property type="entry name" value="GLYCEROL-3-PHOSPHATE DEHYDROGENASE"/>
    <property type="match status" value="1"/>
</dbReference>
<feature type="binding site" evidence="14">
    <location>
        <position position="254"/>
    </location>
    <ligand>
        <name>sn-glycerol 3-phosphate</name>
        <dbReference type="ChEBI" id="CHEBI:57597"/>
    </ligand>
</feature>
<evidence type="ECO:0000259" key="19">
    <source>
        <dbReference type="Pfam" id="PF01210"/>
    </source>
</evidence>
<feature type="binding site" evidence="14">
    <location>
        <position position="107"/>
    </location>
    <ligand>
        <name>sn-glycerol 3-phosphate</name>
        <dbReference type="ChEBI" id="CHEBI:57597"/>
    </ligand>
</feature>
<evidence type="ECO:0000256" key="3">
    <source>
        <dbReference type="ARBA" id="ARBA00022741"/>
    </source>
</evidence>
<dbReference type="FunFam" id="1.10.1040.10:FF:000001">
    <property type="entry name" value="Glycerol-3-phosphate dehydrogenase [NAD(P)+]"/>
    <property type="match status" value="1"/>
</dbReference>
<evidence type="ECO:0000256" key="13">
    <source>
        <dbReference type="ARBA" id="ARBA00080511"/>
    </source>
</evidence>
<comment type="catalytic activity">
    <reaction evidence="14">
        <text>sn-glycerol 3-phosphate + NAD(+) = dihydroxyacetone phosphate + NADH + H(+)</text>
        <dbReference type="Rhea" id="RHEA:11092"/>
        <dbReference type="ChEBI" id="CHEBI:15378"/>
        <dbReference type="ChEBI" id="CHEBI:57540"/>
        <dbReference type="ChEBI" id="CHEBI:57597"/>
        <dbReference type="ChEBI" id="CHEBI:57642"/>
        <dbReference type="ChEBI" id="CHEBI:57945"/>
        <dbReference type="EC" id="1.1.1.94"/>
    </reaction>
</comment>
<comment type="similarity">
    <text evidence="1 14 18">Belongs to the NAD-dependent glycerol-3-phosphate dehydrogenase family.</text>
</comment>
<dbReference type="InterPro" id="IPR006168">
    <property type="entry name" value="G3P_DH_NAD-dep"/>
</dbReference>
<gene>
    <name evidence="14" type="primary">gpsA</name>
    <name evidence="21" type="ORF">A7A08_01106</name>
</gene>
<dbReference type="InterPro" id="IPR036291">
    <property type="entry name" value="NAD(P)-bd_dom_sf"/>
</dbReference>
<dbReference type="GO" id="GO:0141152">
    <property type="term" value="F:glycerol-3-phosphate dehydrogenase (NAD+) activity"/>
    <property type="evidence" value="ECO:0007669"/>
    <property type="project" value="RHEA"/>
</dbReference>
<feature type="binding site" evidence="14">
    <location>
        <position position="139"/>
    </location>
    <ligand>
        <name>NADPH</name>
        <dbReference type="ChEBI" id="CHEBI:57783"/>
    </ligand>
</feature>
<dbReference type="EMBL" id="MASI01000002">
    <property type="protein sequence ID" value="ODA67937.1"/>
    <property type="molecule type" value="Genomic_DNA"/>
</dbReference>
<feature type="binding site" evidence="17">
    <location>
        <position position="254"/>
    </location>
    <ligand>
        <name>NAD(+)</name>
        <dbReference type="ChEBI" id="CHEBI:57540"/>
    </ligand>
</feature>
<feature type="domain" description="Glycerol-3-phosphate dehydrogenase NAD-dependent N-terminal" evidence="19">
    <location>
        <begin position="7"/>
        <end position="158"/>
    </location>
</feature>
<keyword evidence="4 14" id="KW-0521">NADP</keyword>
<dbReference type="InterPro" id="IPR008927">
    <property type="entry name" value="6-PGluconate_DH-like_C_sf"/>
</dbReference>
<evidence type="ECO:0000256" key="4">
    <source>
        <dbReference type="ARBA" id="ARBA00022857"/>
    </source>
</evidence>
<dbReference type="AlphaFoldDB" id="A0A1E2S0C9"/>
<dbReference type="Proteomes" id="UP000095087">
    <property type="component" value="Unassembled WGS sequence"/>
</dbReference>
<dbReference type="Gene3D" id="1.10.1040.10">
    <property type="entry name" value="N-(1-d-carboxylethyl)-l-norvaline Dehydrogenase, domain 2"/>
    <property type="match status" value="1"/>
</dbReference>
<dbReference type="STRING" id="1177755.A7A08_01106"/>
<keyword evidence="8 14" id="KW-0594">Phospholipid biosynthesis</keyword>
<comment type="pathway">
    <text evidence="14">Membrane lipid metabolism; glycerophospholipid metabolism.</text>
</comment>
<dbReference type="SUPFAM" id="SSF51735">
    <property type="entry name" value="NAD(P)-binding Rossmann-fold domains"/>
    <property type="match status" value="1"/>
</dbReference>
<dbReference type="PANTHER" id="PTHR11728:SF1">
    <property type="entry name" value="GLYCEROL-3-PHOSPHATE DEHYDROGENASE [NAD(+)] 2, CHLOROPLASTIC"/>
    <property type="match status" value="1"/>
</dbReference>
<keyword evidence="5 14" id="KW-0560">Oxidoreductase</keyword>
<dbReference type="GO" id="GO:0046167">
    <property type="term" value="P:glycerol-3-phosphate biosynthetic process"/>
    <property type="evidence" value="ECO:0007669"/>
    <property type="project" value="UniProtKB-UniRule"/>
</dbReference>
<dbReference type="Gene3D" id="3.40.50.720">
    <property type="entry name" value="NAD(P)-binding Rossmann-like Domain"/>
    <property type="match status" value="1"/>
</dbReference>
<evidence type="ECO:0000313" key="22">
    <source>
        <dbReference type="Proteomes" id="UP000095087"/>
    </source>
</evidence>
<evidence type="ECO:0000313" key="21">
    <source>
        <dbReference type="EMBL" id="ODA67937.1"/>
    </source>
</evidence>
<feature type="binding site" evidence="14">
    <location>
        <position position="280"/>
    </location>
    <ligand>
        <name>NADPH</name>
        <dbReference type="ChEBI" id="CHEBI:57783"/>
    </ligand>
</feature>
<keyword evidence="14" id="KW-0963">Cytoplasm</keyword>
<evidence type="ECO:0000256" key="11">
    <source>
        <dbReference type="ARBA" id="ARBA00066687"/>
    </source>
</evidence>
<feature type="binding site" evidence="14">
    <location>
        <position position="278"/>
    </location>
    <ligand>
        <name>NADPH</name>
        <dbReference type="ChEBI" id="CHEBI:57783"/>
    </ligand>
</feature>
<evidence type="ECO:0000256" key="2">
    <source>
        <dbReference type="ARBA" id="ARBA00022516"/>
    </source>
</evidence>
<sequence length="331" mass="33762">MNLQSAGIVGAGAWGCALAQTARRAGRDVTIWGYEPSVVDEINESHRNSAYLPDVVLDDDIRATTSLKDVAACDVILLVTPAQHVRSIAGELAFHLRPDQILIICAKGLEQQTGKLLSEVVGEVAPAAEIGALSGPGFADEIARGLPSAVTLAMAGENEAAELAQTFSHPSFRCYASADVIGAQLGGAVKNVLAIAAGIVQGKGLGASAHAALVTRGFAELTRLGIALGAKRETMAGLSGLGDLILTCGSAASRNMSLGIALGQGRTLGDVLKSRSSVTEGVFTAGAVVEIAAAKGIDMPICHSVHGVIAGLQTVDEAIEGLLSRPLRSEG</sequence>